<name>A0ABS8YF47_9BACL</name>
<gene>
    <name evidence="1" type="ORF">LQV63_15030</name>
</gene>
<comment type="caution">
    <text evidence="1">The sequence shown here is derived from an EMBL/GenBank/DDBJ whole genome shotgun (WGS) entry which is preliminary data.</text>
</comment>
<evidence type="ECO:0000313" key="1">
    <source>
        <dbReference type="EMBL" id="MCE5170628.1"/>
    </source>
</evidence>
<dbReference type="RefSeq" id="WP_157259608.1">
    <property type="nucleotide sequence ID" value="NZ_JAJNBZ010000011.1"/>
</dbReference>
<dbReference type="EMBL" id="JAJNBZ010000011">
    <property type="protein sequence ID" value="MCE5170628.1"/>
    <property type="molecule type" value="Genomic_DNA"/>
</dbReference>
<proteinExistence type="predicted"/>
<protein>
    <submittedName>
        <fullName evidence="1">Uncharacterized protein</fullName>
    </submittedName>
</protein>
<keyword evidence="2" id="KW-1185">Reference proteome</keyword>
<reference evidence="1 2" key="1">
    <citation type="submission" date="2021-11" db="EMBL/GenBank/DDBJ databases">
        <title>Draft genome sequence of Paenibacillus profundus YoMME, a new Gram-positive bacteria with exoelectrogenic properties.</title>
        <authorList>
            <person name="Hubenova Y."/>
            <person name="Hubenova E."/>
            <person name="Manasiev Y."/>
            <person name="Peykov S."/>
            <person name="Mitov M."/>
        </authorList>
    </citation>
    <scope>NUCLEOTIDE SEQUENCE [LARGE SCALE GENOMIC DNA]</scope>
    <source>
        <strain evidence="1 2">YoMME</strain>
    </source>
</reference>
<organism evidence="1 2">
    <name type="scientific">Paenibacillus profundus</name>
    <dbReference type="NCBI Taxonomy" id="1173085"/>
    <lineage>
        <taxon>Bacteria</taxon>
        <taxon>Bacillati</taxon>
        <taxon>Bacillota</taxon>
        <taxon>Bacilli</taxon>
        <taxon>Bacillales</taxon>
        <taxon>Paenibacillaceae</taxon>
        <taxon>Paenibacillus</taxon>
    </lineage>
</organism>
<dbReference type="Proteomes" id="UP001199916">
    <property type="component" value="Unassembled WGS sequence"/>
</dbReference>
<evidence type="ECO:0000313" key="2">
    <source>
        <dbReference type="Proteomes" id="UP001199916"/>
    </source>
</evidence>
<sequence>MKLLKNGIPIAQRMDTIEEKIAVNIFKNTKHAFEVVHDRSGLHKVINIRSVLHTALHSGVTKESLTSYIDHFDSPDIVWIDNSDHAMLDFFHAEGITNIQRITVQDLNAEPVCDAGKIILLDDQFANEISFQRNHIYVLYSLDKLQAGPILIPEVSACVDCYLKIRTEPDAASAHYWPAYYRTFIYNLLVNTIYYLKNDLFKGLYNDVGLPIKKYFTLAHPHLHMEVTNVYKDMTCGTCMK</sequence>
<accession>A0ABS8YF47</accession>